<gene>
    <name evidence="1" type="ORF">ACFQ42_06725</name>
</gene>
<dbReference type="EMBL" id="JBHTOI010000041">
    <property type="protein sequence ID" value="MFD1418428.1"/>
    <property type="molecule type" value="Genomic_DNA"/>
</dbReference>
<protein>
    <submittedName>
        <fullName evidence="1">Uncharacterized protein</fullName>
    </submittedName>
</protein>
<dbReference type="RefSeq" id="WP_125677316.1">
    <property type="nucleotide sequence ID" value="NZ_JBHTOI010000041.1"/>
</dbReference>
<reference evidence="2" key="1">
    <citation type="journal article" date="2019" name="Int. J. Syst. Evol. Microbiol.">
        <title>The Global Catalogue of Microorganisms (GCM) 10K type strain sequencing project: providing services to taxonomists for standard genome sequencing and annotation.</title>
        <authorList>
            <consortium name="The Broad Institute Genomics Platform"/>
            <consortium name="The Broad Institute Genome Sequencing Center for Infectious Disease"/>
            <person name="Wu L."/>
            <person name="Ma J."/>
        </authorList>
    </citation>
    <scope>NUCLEOTIDE SEQUENCE [LARGE SCALE GENOMIC DNA]</scope>
    <source>
        <strain evidence="2">CCM 8936</strain>
    </source>
</reference>
<dbReference type="Proteomes" id="UP001597251">
    <property type="component" value="Unassembled WGS sequence"/>
</dbReference>
<name>A0ABW4BUI2_9LACO</name>
<keyword evidence="2" id="KW-1185">Reference proteome</keyword>
<comment type="caution">
    <text evidence="1">The sequence shown here is derived from an EMBL/GenBank/DDBJ whole genome shotgun (WGS) entry which is preliminary data.</text>
</comment>
<accession>A0ABW4BUI2</accession>
<organism evidence="1 2">
    <name type="scientific">Companilactobacillus keshanensis</name>
    <dbReference type="NCBI Taxonomy" id="2486003"/>
    <lineage>
        <taxon>Bacteria</taxon>
        <taxon>Bacillati</taxon>
        <taxon>Bacillota</taxon>
        <taxon>Bacilli</taxon>
        <taxon>Lactobacillales</taxon>
        <taxon>Lactobacillaceae</taxon>
        <taxon>Companilactobacillus</taxon>
    </lineage>
</organism>
<evidence type="ECO:0000313" key="1">
    <source>
        <dbReference type="EMBL" id="MFD1418428.1"/>
    </source>
</evidence>
<proteinExistence type="predicted"/>
<sequence length="92" mass="10780">MYISDPELFADYLNKTEKIGKEKAKSRKLLTDLQEQITLAKFNQMNSIQKSYVDSIPDEVISFFEKAGIEIETNTVVGRDLVNMTYRYIFRF</sequence>
<evidence type="ECO:0000313" key="2">
    <source>
        <dbReference type="Proteomes" id="UP001597251"/>
    </source>
</evidence>